<sequence>MKRFTLFFACLFLSIGTALAQQKVVSGIVISAEDNQPVIGASVIAKGFSGVGAQTDIDGKFSFTAPAAAKTIVVTYIGLQTQEVAISANMRIVMKPEAKLLDEVVVVAYGTVKKQSMVGAQSSVSSKQLEKRPITNVSNALGGVAPGVQVLTSSGQPGASAQIRIRGFGSINASSAPLYVVDGAIYNGDISDIAAQDIQSMSILKDAASTSLYGSSAGNGVILITTKERLTCCKR</sequence>
<dbReference type="AlphaFoldDB" id="A0A379EC10"/>
<evidence type="ECO:0000313" key="6">
    <source>
        <dbReference type="Proteomes" id="UP000254263"/>
    </source>
</evidence>
<dbReference type="GO" id="GO:0044718">
    <property type="term" value="P:siderophore transmembrane transport"/>
    <property type="evidence" value="ECO:0007669"/>
    <property type="project" value="TreeGrafter"/>
</dbReference>
<dbReference type="InterPro" id="IPR039426">
    <property type="entry name" value="TonB-dep_rcpt-like"/>
</dbReference>
<dbReference type="EMBL" id="UGTI01000005">
    <property type="protein sequence ID" value="SUB93780.1"/>
    <property type="molecule type" value="Genomic_DNA"/>
</dbReference>
<evidence type="ECO:0000256" key="1">
    <source>
        <dbReference type="ARBA" id="ARBA00022729"/>
    </source>
</evidence>
<keyword evidence="2" id="KW-0998">Cell outer membrane</keyword>
<keyword evidence="5" id="KW-0675">Receptor</keyword>
<dbReference type="PANTHER" id="PTHR30069:SF29">
    <property type="entry name" value="HEMOGLOBIN AND HEMOGLOBIN-HAPTOGLOBIN-BINDING PROTEIN 1-RELATED"/>
    <property type="match status" value="1"/>
</dbReference>
<comment type="similarity">
    <text evidence="2">Belongs to the TonB-dependent receptor family.</text>
</comment>
<evidence type="ECO:0000313" key="5">
    <source>
        <dbReference type="EMBL" id="SUB93780.1"/>
    </source>
</evidence>
<dbReference type="Proteomes" id="UP000254263">
    <property type="component" value="Unassembled WGS sequence"/>
</dbReference>
<dbReference type="Gene3D" id="2.60.40.1120">
    <property type="entry name" value="Carboxypeptidase-like, regulatory domain"/>
    <property type="match status" value="1"/>
</dbReference>
<evidence type="ECO:0000259" key="4">
    <source>
        <dbReference type="Pfam" id="PF07715"/>
    </source>
</evidence>
<proteinExistence type="inferred from homology"/>
<dbReference type="SUPFAM" id="SSF56935">
    <property type="entry name" value="Porins"/>
    <property type="match status" value="1"/>
</dbReference>
<dbReference type="Pfam" id="PF07715">
    <property type="entry name" value="Plug"/>
    <property type="match status" value="1"/>
</dbReference>
<keyword evidence="1 3" id="KW-0732">Signal</keyword>
<dbReference type="GO" id="GO:0009279">
    <property type="term" value="C:cell outer membrane"/>
    <property type="evidence" value="ECO:0007669"/>
    <property type="project" value="UniProtKB-SubCell"/>
</dbReference>
<dbReference type="NCBIfam" id="TIGR04057">
    <property type="entry name" value="SusC_RagA_signa"/>
    <property type="match status" value="1"/>
</dbReference>
<dbReference type="GO" id="GO:0015344">
    <property type="term" value="F:siderophore uptake transmembrane transporter activity"/>
    <property type="evidence" value="ECO:0007669"/>
    <property type="project" value="TreeGrafter"/>
</dbReference>
<dbReference type="Gene3D" id="2.170.130.10">
    <property type="entry name" value="TonB-dependent receptor, plug domain"/>
    <property type="match status" value="1"/>
</dbReference>
<dbReference type="PROSITE" id="PS52016">
    <property type="entry name" value="TONB_DEPENDENT_REC_3"/>
    <property type="match status" value="1"/>
</dbReference>
<dbReference type="PANTHER" id="PTHR30069">
    <property type="entry name" value="TONB-DEPENDENT OUTER MEMBRANE RECEPTOR"/>
    <property type="match status" value="1"/>
</dbReference>
<keyword evidence="2" id="KW-0812">Transmembrane</keyword>
<gene>
    <name evidence="5" type="ORF">NCTC13100_02014</name>
</gene>
<feature type="signal peptide" evidence="3">
    <location>
        <begin position="1"/>
        <end position="20"/>
    </location>
</feature>
<dbReference type="InterPro" id="IPR023997">
    <property type="entry name" value="TonB-dep_OMP_SusC/RagA_CS"/>
</dbReference>
<dbReference type="InterPro" id="IPR012910">
    <property type="entry name" value="Plug_dom"/>
</dbReference>
<keyword evidence="2" id="KW-1134">Transmembrane beta strand</keyword>
<feature type="domain" description="TonB-dependent receptor plug" evidence="4">
    <location>
        <begin position="114"/>
        <end position="221"/>
    </location>
</feature>
<evidence type="ECO:0000256" key="3">
    <source>
        <dbReference type="SAM" id="SignalP"/>
    </source>
</evidence>
<feature type="chain" id="PRO_5016606447" evidence="3">
    <location>
        <begin position="21"/>
        <end position="235"/>
    </location>
</feature>
<accession>A0A379EC10</accession>
<evidence type="ECO:0000256" key="2">
    <source>
        <dbReference type="PROSITE-ProRule" id="PRU01360"/>
    </source>
</evidence>
<dbReference type="RefSeq" id="WP_172458780.1">
    <property type="nucleotide sequence ID" value="NZ_UGTI01000005.1"/>
</dbReference>
<reference evidence="5 6" key="1">
    <citation type="submission" date="2018-06" db="EMBL/GenBank/DDBJ databases">
        <authorList>
            <consortium name="Pathogen Informatics"/>
            <person name="Doyle S."/>
        </authorList>
    </citation>
    <scope>NUCLEOTIDE SEQUENCE [LARGE SCALE GENOMIC DNA]</scope>
    <source>
        <strain evidence="5 6">NCTC13100</strain>
    </source>
</reference>
<dbReference type="InterPro" id="IPR037066">
    <property type="entry name" value="Plug_dom_sf"/>
</dbReference>
<keyword evidence="2" id="KW-0472">Membrane</keyword>
<dbReference type="InterPro" id="IPR008969">
    <property type="entry name" value="CarboxyPept-like_regulatory"/>
</dbReference>
<keyword evidence="2" id="KW-0813">Transport</keyword>
<organism evidence="5 6">
    <name type="scientific">Porphyromonas macacae</name>
    <dbReference type="NCBI Taxonomy" id="28115"/>
    <lineage>
        <taxon>Bacteria</taxon>
        <taxon>Pseudomonadati</taxon>
        <taxon>Bacteroidota</taxon>
        <taxon>Bacteroidia</taxon>
        <taxon>Bacteroidales</taxon>
        <taxon>Porphyromonadaceae</taxon>
        <taxon>Porphyromonas</taxon>
    </lineage>
</organism>
<dbReference type="Pfam" id="PF13715">
    <property type="entry name" value="CarbopepD_reg_2"/>
    <property type="match status" value="1"/>
</dbReference>
<dbReference type="FunFam" id="2.170.130.10:FF:000003">
    <property type="entry name" value="SusC/RagA family TonB-linked outer membrane protein"/>
    <property type="match status" value="1"/>
</dbReference>
<dbReference type="SUPFAM" id="SSF49464">
    <property type="entry name" value="Carboxypeptidase regulatory domain-like"/>
    <property type="match status" value="1"/>
</dbReference>
<name>A0A379EC10_9PORP</name>
<protein>
    <submittedName>
        <fullName evidence="5">Outer membrane receptor FepA</fullName>
    </submittedName>
</protein>
<comment type="subcellular location">
    <subcellularLocation>
        <location evidence="2">Cell outer membrane</location>
        <topology evidence="2">Multi-pass membrane protein</topology>
    </subcellularLocation>
</comment>